<name>I0YZA0_COCSC</name>
<dbReference type="Proteomes" id="UP000007264">
    <property type="component" value="Unassembled WGS sequence"/>
</dbReference>
<evidence type="ECO:0000313" key="3">
    <source>
        <dbReference type="Proteomes" id="UP000007264"/>
    </source>
</evidence>
<feature type="region of interest" description="Disordered" evidence="1">
    <location>
        <begin position="303"/>
        <end position="325"/>
    </location>
</feature>
<accession>I0YZA0</accession>
<sequence>MAARWLRAKLSQTNSEEGLAVHPGSADLTLKLKDVDPAQAPALELNMSSKVRPRMAAVCQRSKPKHAHLKVKVENDVYCSYANRANSEFKYSPVPSNTNITTLSGVSEYSPDLPRFLGVPAGFLLPVYGRRAFSKSVWDIQILGVRGVANLVMNYPRAQAALLGSGAQNAELSFRVKRKDIEALHISGDDQYYDAVDEAAPAPFVSCWGNSQTCPFAAQQTAPTQSGRIATTTAALSSAPNDKPEAAVGKAARNDAMPLQKEDCMWNMARWQQPLRDALTAAAVPLHSALAAVAVPCWPQPGLPRSGSGQPSAASDDASPPGGSCREVAAAAAAACAEQTDAESVAAMAASTEHEPWLLLRADSLWQPVFEEVDTMSMCGEDEALFQYLDNIMDENSSEFADCESDTSADEWIERADDIVACAVGVAPRDQRCAQLASTGSSGYWTAASDHAPDQAGPASWRGASAARGDRCRGAAENLGCRQRASARRSQEDMQEMLQRRTALWLQSYV</sequence>
<dbReference type="AlphaFoldDB" id="I0YZA0"/>
<evidence type="ECO:0000256" key="1">
    <source>
        <dbReference type="SAM" id="MobiDB-lite"/>
    </source>
</evidence>
<keyword evidence="3" id="KW-1185">Reference proteome</keyword>
<gene>
    <name evidence="2" type="ORF">COCSUDRAFT_63244</name>
</gene>
<organism evidence="2 3">
    <name type="scientific">Coccomyxa subellipsoidea (strain C-169)</name>
    <name type="common">Green microalga</name>
    <dbReference type="NCBI Taxonomy" id="574566"/>
    <lineage>
        <taxon>Eukaryota</taxon>
        <taxon>Viridiplantae</taxon>
        <taxon>Chlorophyta</taxon>
        <taxon>core chlorophytes</taxon>
        <taxon>Trebouxiophyceae</taxon>
        <taxon>Trebouxiophyceae incertae sedis</taxon>
        <taxon>Coccomyxaceae</taxon>
        <taxon>Coccomyxa</taxon>
        <taxon>Coccomyxa subellipsoidea</taxon>
    </lineage>
</organism>
<dbReference type="RefSeq" id="XP_005648263.1">
    <property type="nucleotide sequence ID" value="XM_005648206.1"/>
</dbReference>
<reference evidence="2 3" key="1">
    <citation type="journal article" date="2012" name="Genome Biol.">
        <title>The genome of the polar eukaryotic microalga coccomyxa subellipsoidea reveals traits of cold adaptation.</title>
        <authorList>
            <person name="Blanc G."/>
            <person name="Agarkova I."/>
            <person name="Grimwood J."/>
            <person name="Kuo A."/>
            <person name="Brueggeman A."/>
            <person name="Dunigan D."/>
            <person name="Gurnon J."/>
            <person name="Ladunga I."/>
            <person name="Lindquist E."/>
            <person name="Lucas S."/>
            <person name="Pangilinan J."/>
            <person name="Proschold T."/>
            <person name="Salamov A."/>
            <person name="Schmutz J."/>
            <person name="Weeks D."/>
            <person name="Yamada T."/>
            <person name="Claverie J.M."/>
            <person name="Grigoriev I."/>
            <person name="Van Etten J."/>
            <person name="Lomsadze A."/>
            <person name="Borodovsky M."/>
        </authorList>
    </citation>
    <scope>NUCLEOTIDE SEQUENCE [LARGE SCALE GENOMIC DNA]</scope>
    <source>
        <strain evidence="2 3">C-169</strain>
    </source>
</reference>
<dbReference type="OrthoDB" id="513617at2759"/>
<dbReference type="GeneID" id="17041711"/>
<dbReference type="KEGG" id="csl:COCSUDRAFT_63244"/>
<protein>
    <submittedName>
        <fullName evidence="2">Uncharacterized protein</fullName>
    </submittedName>
</protein>
<proteinExistence type="predicted"/>
<evidence type="ECO:0000313" key="2">
    <source>
        <dbReference type="EMBL" id="EIE23719.1"/>
    </source>
</evidence>
<dbReference type="EMBL" id="AGSI01000007">
    <property type="protein sequence ID" value="EIE23719.1"/>
    <property type="molecule type" value="Genomic_DNA"/>
</dbReference>
<comment type="caution">
    <text evidence="2">The sequence shown here is derived from an EMBL/GenBank/DDBJ whole genome shotgun (WGS) entry which is preliminary data.</text>
</comment>